<dbReference type="PROSITE" id="PS00282">
    <property type="entry name" value="KAZAL_1"/>
    <property type="match status" value="1"/>
</dbReference>
<sequence length="89" mass="9308">MKLSIFTSAFMGIILVTTCINLLAHEGDCSAVPVVRVARNSSGLPCACSPKDDPACGMDGMTYFNSCHADCNGLALQHSGPCSKEQGQL</sequence>
<dbReference type="Proteomes" id="UP000192578">
    <property type="component" value="Unassembled WGS sequence"/>
</dbReference>
<reference evidence="4" key="1">
    <citation type="submission" date="2017-01" db="EMBL/GenBank/DDBJ databases">
        <title>Comparative genomics of anhydrobiosis in the tardigrade Hypsibius dujardini.</title>
        <authorList>
            <person name="Yoshida Y."/>
            <person name="Koutsovoulos G."/>
            <person name="Laetsch D."/>
            <person name="Stevens L."/>
            <person name="Kumar S."/>
            <person name="Horikawa D."/>
            <person name="Ishino K."/>
            <person name="Komine S."/>
            <person name="Tomita M."/>
            <person name="Blaxter M."/>
            <person name="Arakawa K."/>
        </authorList>
    </citation>
    <scope>NUCLEOTIDE SEQUENCE [LARGE SCALE GENOMIC DNA]</scope>
    <source>
        <strain evidence="4">Z151</strain>
    </source>
</reference>
<dbReference type="EMBL" id="MTYJ01000187">
    <property type="protein sequence ID" value="OWA50294.1"/>
    <property type="molecule type" value="Genomic_DNA"/>
</dbReference>
<comment type="caution">
    <text evidence="3">The sequence shown here is derived from an EMBL/GenBank/DDBJ whole genome shotgun (WGS) entry which is preliminary data.</text>
</comment>
<dbReference type="OrthoDB" id="328123at2759"/>
<dbReference type="Gene3D" id="3.30.60.30">
    <property type="match status" value="1"/>
</dbReference>
<accession>A0A9X6NBC9</accession>
<proteinExistence type="predicted"/>
<name>A0A9X6NBC9_HYPEX</name>
<feature type="domain" description="Kazal-like" evidence="2">
    <location>
        <begin position="40"/>
        <end position="84"/>
    </location>
</feature>
<protein>
    <recommendedName>
        <fullName evidence="2">Kazal-like domain-containing protein</fullName>
    </recommendedName>
</protein>
<dbReference type="AlphaFoldDB" id="A0A9X6NBC9"/>
<keyword evidence="4" id="KW-1185">Reference proteome</keyword>
<evidence type="ECO:0000256" key="1">
    <source>
        <dbReference type="SAM" id="SignalP"/>
    </source>
</evidence>
<dbReference type="InterPro" id="IPR036058">
    <property type="entry name" value="Kazal_dom_sf"/>
</dbReference>
<dbReference type="SUPFAM" id="SSF100895">
    <property type="entry name" value="Kazal-type serine protease inhibitors"/>
    <property type="match status" value="1"/>
</dbReference>
<keyword evidence="1" id="KW-0732">Signal</keyword>
<dbReference type="Pfam" id="PF07648">
    <property type="entry name" value="Kazal_2"/>
    <property type="match status" value="1"/>
</dbReference>
<gene>
    <name evidence="3" type="ORF">BV898_14816</name>
</gene>
<evidence type="ECO:0000313" key="3">
    <source>
        <dbReference type="EMBL" id="OWA50294.1"/>
    </source>
</evidence>
<evidence type="ECO:0000259" key="2">
    <source>
        <dbReference type="PROSITE" id="PS51465"/>
    </source>
</evidence>
<feature type="signal peptide" evidence="1">
    <location>
        <begin position="1"/>
        <end position="31"/>
    </location>
</feature>
<dbReference type="InterPro" id="IPR002350">
    <property type="entry name" value="Kazal_dom"/>
</dbReference>
<feature type="chain" id="PRO_5040736296" description="Kazal-like domain-containing protein" evidence="1">
    <location>
        <begin position="32"/>
        <end position="89"/>
    </location>
</feature>
<evidence type="ECO:0000313" key="4">
    <source>
        <dbReference type="Proteomes" id="UP000192578"/>
    </source>
</evidence>
<organism evidence="3 4">
    <name type="scientific">Hypsibius exemplaris</name>
    <name type="common">Freshwater tardigrade</name>
    <dbReference type="NCBI Taxonomy" id="2072580"/>
    <lineage>
        <taxon>Eukaryota</taxon>
        <taxon>Metazoa</taxon>
        <taxon>Ecdysozoa</taxon>
        <taxon>Tardigrada</taxon>
        <taxon>Eutardigrada</taxon>
        <taxon>Parachela</taxon>
        <taxon>Hypsibioidea</taxon>
        <taxon>Hypsibiidae</taxon>
        <taxon>Hypsibius</taxon>
    </lineage>
</organism>
<dbReference type="PROSITE" id="PS51465">
    <property type="entry name" value="KAZAL_2"/>
    <property type="match status" value="1"/>
</dbReference>